<dbReference type="PANTHER" id="PTHR43243:SF98">
    <property type="entry name" value="TORN AND DIMINISHED RHABDOMERES, ISOFORM D"/>
    <property type="match status" value="1"/>
</dbReference>
<dbReference type="PANTHER" id="PTHR43243">
    <property type="entry name" value="INNER MEMBRANE TRANSPORTER YGJI-RELATED"/>
    <property type="match status" value="1"/>
</dbReference>
<sequence>MPLIPGLLSALCHAEISQSSTSAPRRRRRHHHLRYGGDLPAFLSGWSRLLGHVTALATCARTVSAAMDYISAGRSQQWVSDHLGSLPHTLGGASPDVVALGVTAVPSLLFALGLEENHPSSPDRDSNLDLLFLSSRAQHDKRQSCALRLVLNVSVAASVMFLVVVGVGQTDLENWSHHSFMAAGWSGMLTGAAICSYGFLGFVGITDEGRTDSKKIQVVSNVVAVLVALVSYCTVAILLTLMVHFRLLGNSDVPLLKVFCPICMMLPLHRLLCNSDVPLLKVFCPICIMLPVRRLLGNSDVPLLKVFEVRDVDWARLVMAIFTILCLALTLLEICSPLHALIVSFAGEDWRVFPSILSHESSSLGTPVLAILSSGFVASVLACLCPLAPLVRVMCVGPLIDHAVTAAAVIHRRYQPLKKSSAERSGVRYRRLGRNTSSIDNDLRDDEDFDEEDVDFGSDNRRHRTTVRCLKSGLGFLPAAIRQRVAPDAAQKFYTTVSSPAPSLDSFTVTYVNPDDVGMIRGDLVSTKIAQSVSNGTIVTSMSFDEDSLARCQVNGGKHLINGSLTSFDEDSLARCQANGGKHLPNGSLKSFDSFADRSDFVWTGVNGDSESSSKCSKIINQNSNVATRASNLVTDTTISNSITQTDNAIVPLRSSNHTVENMIINAERNGEKERDKSVITDDMFSMNVVAKPTYPMSSNGDTEIRRYPNGFTPFFVQRLNGALSSETNMVQHQSKTGSTETEVSDKDRLISSDGEEYVGEHVQPTSGSCERVQSQRDRENRSVVRRSSPSLVDVSCADSDEEEGLSVTSASSSDEGLAGSDSSATDIDAIVAEYKERLKVATTLTGVQPTTHDPSPATSRRATLALYGVMACSTLVGLASVLPGTAIVWGGGMSSAGMLVFLVVIARQPSGEEGRWRVPIVPWLPAGVIGCNVILCSQLLVDVWHTTALWYYDLATGRYNDLATDRYNVISALSKTLACFTTVKQDHIELMAPRDAYYIGGGITGVGAGIESGVGGDLPTESVSASMHHLITPQCRR</sequence>
<dbReference type="Gene3D" id="1.20.1740.10">
    <property type="entry name" value="Amino acid/polyamine transporter I"/>
    <property type="match status" value="1"/>
</dbReference>
<feature type="transmembrane region" description="Helical" evidence="2">
    <location>
        <begin position="180"/>
        <end position="202"/>
    </location>
</feature>
<reference evidence="3" key="1">
    <citation type="submission" date="2020-11" db="EMBL/GenBank/DDBJ databases">
        <authorList>
            <person name="Tran Van P."/>
        </authorList>
    </citation>
    <scope>NUCLEOTIDE SEQUENCE</scope>
</reference>
<dbReference type="EMBL" id="OE182165">
    <property type="protein sequence ID" value="CAD7574192.1"/>
    <property type="molecule type" value="Genomic_DNA"/>
</dbReference>
<feature type="transmembrane region" description="Helical" evidence="2">
    <location>
        <begin position="888"/>
        <end position="907"/>
    </location>
</feature>
<protein>
    <submittedName>
        <fullName evidence="3">(California timema) hypothetical protein</fullName>
    </submittedName>
</protein>
<feature type="compositionally biased region" description="Polar residues" evidence="1">
    <location>
        <begin position="764"/>
        <end position="773"/>
    </location>
</feature>
<feature type="region of interest" description="Disordered" evidence="1">
    <location>
        <begin position="729"/>
        <end position="823"/>
    </location>
</feature>
<feature type="compositionally biased region" description="Low complexity" evidence="1">
    <location>
        <begin position="786"/>
        <end position="796"/>
    </location>
</feature>
<dbReference type="AlphaFoldDB" id="A0A7R9P953"/>
<evidence type="ECO:0000256" key="2">
    <source>
        <dbReference type="SAM" id="Phobius"/>
    </source>
</evidence>
<keyword evidence="2" id="KW-0812">Transmembrane</keyword>
<keyword evidence="2" id="KW-0472">Membrane</keyword>
<feature type="transmembrane region" description="Helical" evidence="2">
    <location>
        <begin position="149"/>
        <end position="168"/>
    </location>
</feature>
<dbReference type="GO" id="GO:0015171">
    <property type="term" value="F:amino acid transmembrane transporter activity"/>
    <property type="evidence" value="ECO:0007669"/>
    <property type="project" value="TreeGrafter"/>
</dbReference>
<accession>A0A7R9P953</accession>
<organism evidence="3">
    <name type="scientific">Timema californicum</name>
    <name type="common">California timema</name>
    <name type="synonym">Walking stick</name>
    <dbReference type="NCBI Taxonomy" id="61474"/>
    <lineage>
        <taxon>Eukaryota</taxon>
        <taxon>Metazoa</taxon>
        <taxon>Ecdysozoa</taxon>
        <taxon>Arthropoda</taxon>
        <taxon>Hexapoda</taxon>
        <taxon>Insecta</taxon>
        <taxon>Pterygota</taxon>
        <taxon>Neoptera</taxon>
        <taxon>Polyneoptera</taxon>
        <taxon>Phasmatodea</taxon>
        <taxon>Timematodea</taxon>
        <taxon>Timematoidea</taxon>
        <taxon>Timematidae</taxon>
        <taxon>Timema</taxon>
    </lineage>
</organism>
<feature type="transmembrane region" description="Helical" evidence="2">
    <location>
        <begin position="222"/>
        <end position="243"/>
    </location>
</feature>
<evidence type="ECO:0000256" key="1">
    <source>
        <dbReference type="SAM" id="MobiDB-lite"/>
    </source>
</evidence>
<proteinExistence type="predicted"/>
<evidence type="ECO:0000313" key="3">
    <source>
        <dbReference type="EMBL" id="CAD7574192.1"/>
    </source>
</evidence>
<name>A0A7R9P953_TIMCA</name>
<dbReference type="GO" id="GO:0005886">
    <property type="term" value="C:plasma membrane"/>
    <property type="evidence" value="ECO:0007669"/>
    <property type="project" value="TreeGrafter"/>
</dbReference>
<feature type="compositionally biased region" description="Polar residues" evidence="1">
    <location>
        <begin position="729"/>
        <end position="742"/>
    </location>
</feature>
<feature type="compositionally biased region" description="Basic and acidic residues" evidence="1">
    <location>
        <begin position="774"/>
        <end position="783"/>
    </location>
</feature>
<gene>
    <name evidence="3" type="ORF">TCMB3V08_LOCUS6812</name>
</gene>
<keyword evidence="2" id="KW-1133">Transmembrane helix</keyword>
<feature type="compositionally biased region" description="Polar residues" evidence="1">
    <location>
        <begin position="807"/>
        <end position="823"/>
    </location>
</feature>